<dbReference type="PANTHER" id="PTHR38690:SF1">
    <property type="entry name" value="PROTEASE"/>
    <property type="match status" value="1"/>
</dbReference>
<reference evidence="4 5" key="1">
    <citation type="journal article" date="2014" name="Int. J. Syst. Evol. Microbiol.">
        <title>Complete genome sequence of Corynebacterium casei LMG S-19264T (=DSM 44701T), isolated from a smear-ripened cheese.</title>
        <authorList>
            <consortium name="US DOE Joint Genome Institute (JGI-PGF)"/>
            <person name="Walter F."/>
            <person name="Albersmeier A."/>
            <person name="Kalinowski J."/>
            <person name="Ruckert C."/>
        </authorList>
    </citation>
    <scope>NUCLEOTIDE SEQUENCE [LARGE SCALE GENOMIC DNA]</scope>
    <source>
        <strain evidence="4 5">NBRC 110095</strain>
    </source>
</reference>
<sequence length="1543" mass="167706">MTQFLRVTARRFWSLCALLVITFAVIVQLGRQLSPQLNHYREYLGEYLSEQLSAQVTINELEATWSGFVPTLRVSGIRLYPSEADAISQSAPSTQEASQRALSALSSSGLVVSEVASSVSLDDASTTASSKAAPLEPQSSPAHTWLEDLGLLLSEGQLSEGQLPESQRTRKRDLSSVYSFFSSPSPSLYIGQATVSLDLLQSVLQRRLVWGDIELSDSNIRLQRTHSGKWAIAGLKTDRSYTSGGSQTIDDPMDVFLIAESIDFKDLTLDLQDANGRALSISADHVLFENQGDFHRLSAQVSVQGREALTLIMEAQGDPRDTGQRTMKAYLELKQLPLRRLRKVFQFDQLSFHSLPQNEDGLSVKVWADSPRGGDFTFQGNVSLETDALYWQDKWAFPNRVQTDFYGGYRKPSLPLLGNSLKGDSGAAVWFGLQGLGVQWPDAALENVNIQARRSNDKIWSVNVASVDLELLHKLTRTIGMTEGRLAETLSQLAPRGTLHHVEATIPQSEPKKFVMRSELRQVGANAWRGAPAVNQLDGYLETQAMKGHVRINSHNGFDILFKGVYDNPMVFETAQGSVGWDLRPNDNTVYVHSGPLVIKESLSSEAQMFPEAQVSPEAQTSDKLAQKRKSPLITDSTPPIIGQFSLRLPWKAGTAASDFNLIVGLENRPAQDYKKYTPSIVHPQLTQWLSDAIGEGEVDAGGFIYRGRLAGGDSAERAIQLWLDAKNADLNYQAPWPALQNVSAEVVLDNGLVTAAVERGQVWDTQLNAGSVLVDTTSAAGPVLTVEAGISGPAKDGIRFLNESPIQAFLGETFQQWSMTGKVAGDLSLTVPLQKDAAEHAQRVSLSFEESTLRMGDLNLQFESLEGGLIYDNKSGVTSDGIRGELWGRPVNATIMSPLNQPTKNTARDTVVHFAGDVAMTDLMSWTRRPELAFADGTGNVQGTLTIPADKTNALAQLNIQSTLEGVEIALPEPLGKPKATPADFALQIPIKKEGMSYDFQMNNAIHARLDINRGQLTQGAIGLHSPPIMADGVFNIGGQLSQFVLTDWVDFIQQYISVSTLYSEPGNQSQNLETHITMELDTAYLGNLAVDNVVVTGAQETEAWTFDIASDIASGRVAIPISGAPLQLSFDRLHLPGENEDTASVEIIATEDIPPAQPSEAINPAVDQVLLTDTLLAGALADTNVESQFDSAPSPSLQSQPLKDPLSDVDVTVLPAMDVLVASFKVGEEDYGQWAFEMRPMQQGVRIQSLNALIRGMVIGEQPSKKNASNANAKTAGAVIEWLKTDSGYQTHFTGRLTANNLKEVLIAWDKPPMLETQKATFNANLVWAGSPAAIDTNKLIGDLSVDIRRGRFINSTNAASDGVLRLIGLFNFDSWARRLRLDFSDLYQEGMAFDKIDGDLEFAEGDLLIIRPVTAKTPSSKLKIAGSIDLINEQMDTTLVATLPVGGNLTLLTAMAAGLPAAAGVYLVSKIFQKQVDKVASVSYRMKGGWNDPDMKFERLFDNSAAKKAGHGAAEKVVKSQPAQSPSEEASPSSPMASSP</sequence>
<evidence type="ECO:0000313" key="5">
    <source>
        <dbReference type="Proteomes" id="UP001156870"/>
    </source>
</evidence>
<evidence type="ECO:0000313" key="4">
    <source>
        <dbReference type="EMBL" id="GLS25012.1"/>
    </source>
</evidence>
<proteinExistence type="predicted"/>
<protein>
    <recommendedName>
        <fullName evidence="3">YhdP central domain-containing protein</fullName>
    </recommendedName>
</protein>
<organism evidence="4 5">
    <name type="scientific">Marinibactrum halimedae</name>
    <dbReference type="NCBI Taxonomy" id="1444977"/>
    <lineage>
        <taxon>Bacteria</taxon>
        <taxon>Pseudomonadati</taxon>
        <taxon>Pseudomonadota</taxon>
        <taxon>Gammaproteobacteria</taxon>
        <taxon>Cellvibrionales</taxon>
        <taxon>Cellvibrionaceae</taxon>
        <taxon>Marinibactrum</taxon>
    </lineage>
</organism>
<dbReference type="Pfam" id="PF13116">
    <property type="entry name" value="YhdP"/>
    <property type="match status" value="2"/>
</dbReference>
<dbReference type="RefSeq" id="WP_232592648.1">
    <property type="nucleotide sequence ID" value="NZ_BSPD01000021.1"/>
</dbReference>
<feature type="compositionally biased region" description="Low complexity" evidence="1">
    <location>
        <begin position="1522"/>
        <end position="1543"/>
    </location>
</feature>
<feature type="transmembrane region" description="Helical" evidence="2">
    <location>
        <begin position="12"/>
        <end position="30"/>
    </location>
</feature>
<feature type="domain" description="YhdP central" evidence="3">
    <location>
        <begin position="1"/>
        <end position="85"/>
    </location>
</feature>
<evidence type="ECO:0000256" key="2">
    <source>
        <dbReference type="SAM" id="Phobius"/>
    </source>
</evidence>
<dbReference type="InterPro" id="IPR011836">
    <property type="entry name" value="YhdP"/>
</dbReference>
<feature type="region of interest" description="Disordered" evidence="1">
    <location>
        <begin position="611"/>
        <end position="633"/>
    </location>
</feature>
<name>A0AA37WNG1_9GAMM</name>
<dbReference type="EMBL" id="BSPD01000021">
    <property type="protein sequence ID" value="GLS25012.1"/>
    <property type="molecule type" value="Genomic_DNA"/>
</dbReference>
<dbReference type="Proteomes" id="UP001156870">
    <property type="component" value="Unassembled WGS sequence"/>
</dbReference>
<evidence type="ECO:0000256" key="1">
    <source>
        <dbReference type="SAM" id="MobiDB-lite"/>
    </source>
</evidence>
<gene>
    <name evidence="4" type="ORF">GCM10007877_07260</name>
</gene>
<dbReference type="PANTHER" id="PTHR38690">
    <property type="entry name" value="PROTEASE-RELATED"/>
    <property type="match status" value="1"/>
</dbReference>
<keyword evidence="2" id="KW-0472">Membrane</keyword>
<keyword evidence="2" id="KW-1133">Transmembrane helix</keyword>
<keyword evidence="2" id="KW-0812">Transmembrane</keyword>
<dbReference type="InterPro" id="IPR025263">
    <property type="entry name" value="YhdP_central"/>
</dbReference>
<accession>A0AA37WNG1</accession>
<keyword evidence="5" id="KW-1185">Reference proteome</keyword>
<evidence type="ECO:0000259" key="3">
    <source>
        <dbReference type="Pfam" id="PF13116"/>
    </source>
</evidence>
<feature type="domain" description="YhdP central" evidence="3">
    <location>
        <begin position="186"/>
        <end position="1497"/>
    </location>
</feature>
<feature type="region of interest" description="Disordered" evidence="1">
    <location>
        <begin position="1514"/>
        <end position="1543"/>
    </location>
</feature>
<comment type="caution">
    <text evidence="4">The sequence shown here is derived from an EMBL/GenBank/DDBJ whole genome shotgun (WGS) entry which is preliminary data.</text>
</comment>